<protein>
    <submittedName>
        <fullName evidence="4">SAS-6_N domain-containing protein</fullName>
    </submittedName>
</protein>
<organism evidence="3 4">
    <name type="scientific">Steinernema glaseri</name>
    <dbReference type="NCBI Taxonomy" id="37863"/>
    <lineage>
        <taxon>Eukaryota</taxon>
        <taxon>Metazoa</taxon>
        <taxon>Ecdysozoa</taxon>
        <taxon>Nematoda</taxon>
        <taxon>Chromadorea</taxon>
        <taxon>Rhabditida</taxon>
        <taxon>Tylenchina</taxon>
        <taxon>Panagrolaimomorpha</taxon>
        <taxon>Strongyloidoidea</taxon>
        <taxon>Steinernematidae</taxon>
        <taxon>Steinernema</taxon>
    </lineage>
</organism>
<dbReference type="InterPro" id="IPR032396">
    <property type="entry name" value="SAS-6_N"/>
</dbReference>
<keyword evidence="3" id="KW-1185">Reference proteome</keyword>
<sequence length="459" mass="52985">MGETAKWLFEGGNSTESLLVILSLRMECDVSSWHRTGIRQPSRHRSNLNKLRSFHLSSIDTTNPRSTENFGAKVAFLTSSDFSGDRNPAVEMIFDEAIAVQLSDNKQRNTGNELTSVYVKQIDFRLQIYERSNGSELVVDLAEEGEPRSVYRVKIDERKFKEIAAEQRIRTGFDKFPEIIVSFARQAKEHPKTNFFSCRFPVDADKSLRFELTQHGLYNSSSILTLKMNILEGEELIEYLTNVIKKELKFKDEINGLKQKNHDLLTELNKCKQEKQAAVQELRNGRTGDDNVEHLKYEMQKLQDKNEDLQEEVKIVTDKIEQLKMDYENLESTHKDEEILNEELAIEVEKLEMEVADLKEQLDVLDSEYNGLKKEHTELTHGYREVYTEYEKGLETEQKLASTLARVAEEKYTILEENKQLQAQNQRLAVKCEDNRKKLQKLAVAFNVPGSPRPVNGTP</sequence>
<accession>A0A1I7Z2Z0</accession>
<feature type="domain" description="Spindle assembly abnormal protein 6 N-terminal" evidence="2">
    <location>
        <begin position="92"/>
        <end position="228"/>
    </location>
</feature>
<evidence type="ECO:0000313" key="4">
    <source>
        <dbReference type="WBParaSite" id="L893_g22292.t1"/>
    </source>
</evidence>
<feature type="coiled-coil region" evidence="1">
    <location>
        <begin position="254"/>
        <end position="375"/>
    </location>
</feature>
<dbReference type="Proteomes" id="UP000095287">
    <property type="component" value="Unplaced"/>
</dbReference>
<proteinExistence type="predicted"/>
<dbReference type="InterPro" id="IPR038558">
    <property type="entry name" value="SAS-6_N_sf"/>
</dbReference>
<reference evidence="4" key="1">
    <citation type="submission" date="2016-11" db="UniProtKB">
        <authorList>
            <consortium name="WormBaseParasite"/>
        </authorList>
    </citation>
    <scope>IDENTIFICATION</scope>
</reference>
<dbReference type="Gene3D" id="1.10.287.1490">
    <property type="match status" value="1"/>
</dbReference>
<keyword evidence="1" id="KW-0175">Coiled coil</keyword>
<name>A0A1I7Z2Z0_9BILA</name>
<evidence type="ECO:0000313" key="3">
    <source>
        <dbReference type="Proteomes" id="UP000095287"/>
    </source>
</evidence>
<dbReference type="Gene3D" id="2.170.210.20">
    <property type="entry name" value="Spindle assembly abnormal protein 6, N-terminal domain"/>
    <property type="match status" value="1"/>
</dbReference>
<evidence type="ECO:0000259" key="2">
    <source>
        <dbReference type="Pfam" id="PF16531"/>
    </source>
</evidence>
<evidence type="ECO:0000256" key="1">
    <source>
        <dbReference type="SAM" id="Coils"/>
    </source>
</evidence>
<dbReference type="WBParaSite" id="L893_g22292.t1">
    <property type="protein sequence ID" value="L893_g22292.t1"/>
    <property type="gene ID" value="L893_g22292"/>
</dbReference>
<dbReference type="Pfam" id="PF16531">
    <property type="entry name" value="SAS-6_N"/>
    <property type="match status" value="1"/>
</dbReference>
<dbReference type="AlphaFoldDB" id="A0A1I7Z2Z0"/>